<comment type="similarity">
    <text evidence="1">Belongs to the glycosyl hydrolase 31 family.</text>
</comment>
<dbReference type="InterPro" id="IPR000322">
    <property type="entry name" value="Glyco_hydro_31_TIM"/>
</dbReference>
<evidence type="ECO:0000313" key="6">
    <source>
        <dbReference type="EMBL" id="CAJ1381315.1"/>
    </source>
</evidence>
<dbReference type="Pfam" id="PF21365">
    <property type="entry name" value="Glyco_hydro_31_3rd"/>
    <property type="match status" value="1"/>
</dbReference>
<organism evidence="6 7">
    <name type="scientific">Effrenium voratum</name>
    <dbReference type="NCBI Taxonomy" id="2562239"/>
    <lineage>
        <taxon>Eukaryota</taxon>
        <taxon>Sar</taxon>
        <taxon>Alveolata</taxon>
        <taxon>Dinophyceae</taxon>
        <taxon>Suessiales</taxon>
        <taxon>Symbiodiniaceae</taxon>
        <taxon>Effrenium</taxon>
    </lineage>
</organism>
<proteinExistence type="inferred from homology"/>
<evidence type="ECO:0000259" key="3">
    <source>
        <dbReference type="Pfam" id="PF01055"/>
    </source>
</evidence>
<feature type="domain" description="Glycosyl hydrolase family 31 C-terminal" evidence="5">
    <location>
        <begin position="978"/>
        <end position="1069"/>
    </location>
</feature>
<evidence type="ECO:0000313" key="7">
    <source>
        <dbReference type="Proteomes" id="UP001178507"/>
    </source>
</evidence>
<sequence length="1109" mass="123320">MWDYGGSWTSGREPDGILSGPGRQLQSDSQGWPVDQGYLSGPGGQLQSDSQGWPVDYVDDGMRRQVQEVLLSQALGFEQTNHRKAFGPMYFQAFGARDQDATPSGKPQAFSNQFRRMKEDWRPNRDPRFWYKKQAYNNYNPEEPPFKAARAGKELRALLDFYFEPFNLQHNKYLLDLIAQKIGPSKALWTRSQLAELRFDPEDLMGLNRIAASISRMRHSGAELLPLDDPEGLGFRVRSRFWHPRGEKPTADFSLKNLRFTQSSEFILNTLLEVRGFATLDTAEHVVAHLISPSTEKVKVPDKVFSVTSLNCEGIREGSIPESNVQSTEAAVSGKRDRALRALALGACAYLASCAPVQCRPNFTVTDGLASAAVLGTSSWLCYDWLLRQRLQKPYLEMRVVDATINNQAEVEERVGNLTSSIDGVEAATEGWHRLYSPSLTSVVWFYQSEHLRCGKAGILKMVLEKDDQMLDNPYPKLSGPRSTRFPQAIEHLYVAPRIRRKPGAVGSVTGFAWNAPNGSELNISAGQTLVSLSFVSGGVLRLRLAPSGDISDPMHSEIVTLPGAAPGAKFAKTADGFEFASGGVKVTGSLDPLLLTLHRAEAVVWQELEPMAWNTTSTWQTLANDGESFYGCGMQNGYFDHTGRFVLIREGGGWDAGGRANPAPFYMSSKSYGVLRNTYKPGGYNFSQRVMLSHDEPGLDAFFFIGTSMKKVLNLYTGIAGRPVLPPLWGLFLGDSDCYNNKRHKETSSALAVAKNYSRHQMPRGWMLVNDGYGCGYTSRNMLQETQEGLESNGLRMGLWTSTGLANASWEIGNARSRVIKTDVAWVGSGYRFGLQAVKLAAQLMVNASDSRPYTWTVCGWAGTQKYAVIWTGDNSGSWEYIRMQIPTMIGSGLSGFAHATGDVDGIFGGSAETYVRDLQWKTFLTVAMTMSGWAKYDKQPWVYGEPYTSYNRKWLRLKARLTPYLYSLAFHAHLTGEPPVRAMQLEFPTEKWSSLNQSALQYQFMSGPFFLVAPIFRNESKRDDIVLPSGEWIDYSDGSRFTGPTTLQSYPCPLEELPVFVRAGAIIPMWPQLDYVGETPLDVLTLDVYPPTAPGTSSFTLYEDDGV</sequence>
<dbReference type="Gene3D" id="2.60.40.1760">
    <property type="entry name" value="glycosyl hydrolase (family 31)"/>
    <property type="match status" value="1"/>
</dbReference>
<feature type="domain" description="Glycoside hydrolase family 31 N-terminal" evidence="4">
    <location>
        <begin position="531"/>
        <end position="682"/>
    </location>
</feature>
<dbReference type="InterPro" id="IPR017853">
    <property type="entry name" value="GH"/>
</dbReference>
<dbReference type="SUPFAM" id="SSF51011">
    <property type="entry name" value="Glycosyl hydrolase domain"/>
    <property type="match status" value="1"/>
</dbReference>
<dbReference type="Gene3D" id="2.60.40.1180">
    <property type="entry name" value="Golgi alpha-mannosidase II"/>
    <property type="match status" value="2"/>
</dbReference>
<dbReference type="PANTHER" id="PTHR22762:SF120">
    <property type="entry name" value="HETEROGLYCAN GLUCOSIDASE 1"/>
    <property type="match status" value="1"/>
</dbReference>
<evidence type="ECO:0000256" key="1">
    <source>
        <dbReference type="ARBA" id="ARBA00007806"/>
    </source>
</evidence>
<dbReference type="Pfam" id="PF01055">
    <property type="entry name" value="Glyco_hydro_31_2nd"/>
    <property type="match status" value="1"/>
</dbReference>
<dbReference type="InterPro" id="IPR011013">
    <property type="entry name" value="Gal_mutarotase_sf_dom"/>
</dbReference>
<dbReference type="Pfam" id="PF13802">
    <property type="entry name" value="Gal_mutarotas_2"/>
    <property type="match status" value="1"/>
</dbReference>
<evidence type="ECO:0000259" key="5">
    <source>
        <dbReference type="Pfam" id="PF21365"/>
    </source>
</evidence>
<protein>
    <submittedName>
        <fullName evidence="6">Uncharacterized protein</fullName>
    </submittedName>
</protein>
<dbReference type="InterPro" id="IPR025887">
    <property type="entry name" value="Glyco_hydro_31_N_dom"/>
</dbReference>
<feature type="region of interest" description="Disordered" evidence="2">
    <location>
        <begin position="1"/>
        <end position="32"/>
    </location>
</feature>
<dbReference type="AlphaFoldDB" id="A0AA36MQ76"/>
<name>A0AA36MQ76_9DINO</name>
<dbReference type="Gene3D" id="3.20.20.80">
    <property type="entry name" value="Glycosidases"/>
    <property type="match status" value="1"/>
</dbReference>
<dbReference type="SUPFAM" id="SSF74650">
    <property type="entry name" value="Galactose mutarotase-like"/>
    <property type="match status" value="1"/>
</dbReference>
<dbReference type="InterPro" id="IPR048395">
    <property type="entry name" value="Glyco_hydro_31_C"/>
</dbReference>
<comment type="caution">
    <text evidence="6">The sequence shown here is derived from an EMBL/GenBank/DDBJ whole genome shotgun (WGS) entry which is preliminary data.</text>
</comment>
<dbReference type="GO" id="GO:0004553">
    <property type="term" value="F:hydrolase activity, hydrolyzing O-glycosyl compounds"/>
    <property type="evidence" value="ECO:0007669"/>
    <property type="project" value="InterPro"/>
</dbReference>
<dbReference type="GO" id="GO:0030246">
    <property type="term" value="F:carbohydrate binding"/>
    <property type="evidence" value="ECO:0007669"/>
    <property type="project" value="InterPro"/>
</dbReference>
<dbReference type="Proteomes" id="UP001178507">
    <property type="component" value="Unassembled WGS sequence"/>
</dbReference>
<dbReference type="InterPro" id="IPR013780">
    <property type="entry name" value="Glyco_hydro_b"/>
</dbReference>
<feature type="domain" description="Glycoside hydrolase family 31 TIM barrel" evidence="3">
    <location>
        <begin position="835"/>
        <end position="970"/>
    </location>
</feature>
<evidence type="ECO:0000259" key="4">
    <source>
        <dbReference type="Pfam" id="PF13802"/>
    </source>
</evidence>
<dbReference type="EMBL" id="CAUJNA010000798">
    <property type="protein sequence ID" value="CAJ1381315.1"/>
    <property type="molecule type" value="Genomic_DNA"/>
</dbReference>
<accession>A0AA36MQ76</accession>
<reference evidence="6" key="1">
    <citation type="submission" date="2023-08" db="EMBL/GenBank/DDBJ databases">
        <authorList>
            <person name="Chen Y."/>
            <person name="Shah S."/>
            <person name="Dougan E. K."/>
            <person name="Thang M."/>
            <person name="Chan C."/>
        </authorList>
    </citation>
    <scope>NUCLEOTIDE SEQUENCE</scope>
</reference>
<gene>
    <name evidence="6" type="ORF">EVOR1521_LOCUS9035</name>
</gene>
<evidence type="ECO:0000256" key="2">
    <source>
        <dbReference type="SAM" id="MobiDB-lite"/>
    </source>
</evidence>
<dbReference type="CDD" id="cd14752">
    <property type="entry name" value="GH31_N"/>
    <property type="match status" value="1"/>
</dbReference>
<keyword evidence="7" id="KW-1185">Reference proteome</keyword>
<dbReference type="SUPFAM" id="SSF51445">
    <property type="entry name" value="(Trans)glycosidases"/>
    <property type="match status" value="1"/>
</dbReference>
<dbReference type="PANTHER" id="PTHR22762">
    <property type="entry name" value="ALPHA-GLUCOSIDASE"/>
    <property type="match status" value="1"/>
</dbReference>
<dbReference type="GO" id="GO:0005975">
    <property type="term" value="P:carbohydrate metabolic process"/>
    <property type="evidence" value="ECO:0007669"/>
    <property type="project" value="InterPro"/>
</dbReference>